<dbReference type="InterPro" id="IPR036390">
    <property type="entry name" value="WH_DNA-bd_sf"/>
</dbReference>
<dbReference type="PROSITE" id="PS50061">
    <property type="entry name" value="ETS_DOMAIN_3"/>
    <property type="match status" value="1"/>
</dbReference>
<feature type="compositionally biased region" description="Polar residues" evidence="4">
    <location>
        <begin position="108"/>
        <end position="119"/>
    </location>
</feature>
<reference evidence="7" key="1">
    <citation type="journal article" date="2020" name="Ecol. Evol.">
        <title>Genome structure and content of the rice root-knot nematode (Meloidogyne graminicola).</title>
        <authorList>
            <person name="Phan N.T."/>
            <person name="Danchin E.G.J."/>
            <person name="Klopp C."/>
            <person name="Perfus-Barbeoch L."/>
            <person name="Kozlowski D.K."/>
            <person name="Koutsovoulos G.D."/>
            <person name="Lopez-Roques C."/>
            <person name="Bouchez O."/>
            <person name="Zahm M."/>
            <person name="Besnard G."/>
            <person name="Bellafiore S."/>
        </authorList>
    </citation>
    <scope>NUCLEOTIDE SEQUENCE</scope>
    <source>
        <strain evidence="7">VN-18</strain>
    </source>
</reference>
<dbReference type="InterPro" id="IPR013761">
    <property type="entry name" value="SAM/pointed_sf"/>
</dbReference>
<keyword evidence="8" id="KW-1185">Reference proteome</keyword>
<dbReference type="Pfam" id="PF00178">
    <property type="entry name" value="Ets"/>
    <property type="match status" value="1"/>
</dbReference>
<dbReference type="PANTHER" id="PTHR11849">
    <property type="entry name" value="ETS"/>
    <property type="match status" value="1"/>
</dbReference>
<dbReference type="GO" id="GO:0005634">
    <property type="term" value="C:nucleus"/>
    <property type="evidence" value="ECO:0007669"/>
    <property type="project" value="UniProtKB-SubCell"/>
</dbReference>
<dbReference type="SMART" id="SM00413">
    <property type="entry name" value="ETS"/>
    <property type="match status" value="1"/>
</dbReference>
<dbReference type="PROSITE" id="PS51433">
    <property type="entry name" value="PNT"/>
    <property type="match status" value="1"/>
</dbReference>
<comment type="similarity">
    <text evidence="1 3">Belongs to the ETS family.</text>
</comment>
<feature type="compositionally biased region" description="Low complexity" evidence="4">
    <location>
        <begin position="447"/>
        <end position="463"/>
    </location>
</feature>
<accession>A0A8T0A2U8</accession>
<dbReference type="OrthoDB" id="8196042at2759"/>
<organism evidence="7 8">
    <name type="scientific">Meloidogyne graminicola</name>
    <dbReference type="NCBI Taxonomy" id="189291"/>
    <lineage>
        <taxon>Eukaryota</taxon>
        <taxon>Metazoa</taxon>
        <taxon>Ecdysozoa</taxon>
        <taxon>Nematoda</taxon>
        <taxon>Chromadorea</taxon>
        <taxon>Rhabditida</taxon>
        <taxon>Tylenchina</taxon>
        <taxon>Tylenchomorpha</taxon>
        <taxon>Tylenchoidea</taxon>
        <taxon>Meloidogynidae</taxon>
        <taxon>Meloidogyninae</taxon>
        <taxon>Meloidogyne</taxon>
    </lineage>
</organism>
<dbReference type="Proteomes" id="UP000605970">
    <property type="component" value="Unassembled WGS sequence"/>
</dbReference>
<dbReference type="SUPFAM" id="SSF46785">
    <property type="entry name" value="Winged helix' DNA-binding domain"/>
    <property type="match status" value="1"/>
</dbReference>
<dbReference type="Gene3D" id="1.10.10.10">
    <property type="entry name" value="Winged helix-like DNA-binding domain superfamily/Winged helix DNA-binding domain"/>
    <property type="match status" value="1"/>
</dbReference>
<evidence type="ECO:0000256" key="4">
    <source>
        <dbReference type="SAM" id="MobiDB-lite"/>
    </source>
</evidence>
<dbReference type="SMART" id="SM00251">
    <property type="entry name" value="SAM_PNT"/>
    <property type="match status" value="1"/>
</dbReference>
<dbReference type="InterPro" id="IPR003118">
    <property type="entry name" value="Pointed_dom"/>
</dbReference>
<feature type="region of interest" description="Disordered" evidence="4">
    <location>
        <begin position="513"/>
        <end position="535"/>
    </location>
</feature>
<gene>
    <name evidence="7" type="ORF">Mgra_00000951</name>
</gene>
<comment type="subcellular location">
    <subcellularLocation>
        <location evidence="3">Nucleus</location>
    </subcellularLocation>
</comment>
<proteinExistence type="inferred from homology"/>
<dbReference type="AlphaFoldDB" id="A0A8T0A2U8"/>
<evidence type="ECO:0000313" key="8">
    <source>
        <dbReference type="Proteomes" id="UP000605970"/>
    </source>
</evidence>
<feature type="domain" description="PNT" evidence="6">
    <location>
        <begin position="322"/>
        <end position="409"/>
    </location>
</feature>
<comment type="caution">
    <text evidence="7">The sequence shown here is derived from an EMBL/GenBank/DDBJ whole genome shotgun (WGS) entry which is preliminary data.</text>
</comment>
<dbReference type="InterPro" id="IPR000418">
    <property type="entry name" value="Ets_dom"/>
</dbReference>
<dbReference type="Gene3D" id="1.10.150.50">
    <property type="entry name" value="Transcription Factor, Ets-1"/>
    <property type="match status" value="1"/>
</dbReference>
<dbReference type="InterPro" id="IPR036388">
    <property type="entry name" value="WH-like_DNA-bd_sf"/>
</dbReference>
<evidence type="ECO:0000259" key="5">
    <source>
        <dbReference type="PROSITE" id="PS50061"/>
    </source>
</evidence>
<feature type="domain" description="ETS" evidence="5">
    <location>
        <begin position="640"/>
        <end position="727"/>
    </location>
</feature>
<evidence type="ECO:0000256" key="3">
    <source>
        <dbReference type="RuleBase" id="RU004019"/>
    </source>
</evidence>
<dbReference type="Pfam" id="PF02198">
    <property type="entry name" value="SAM_PNT"/>
    <property type="match status" value="1"/>
</dbReference>
<evidence type="ECO:0000256" key="2">
    <source>
        <dbReference type="ARBA" id="ARBA00023125"/>
    </source>
</evidence>
<evidence type="ECO:0000259" key="6">
    <source>
        <dbReference type="PROSITE" id="PS51433"/>
    </source>
</evidence>
<dbReference type="GO" id="GO:0043565">
    <property type="term" value="F:sequence-specific DNA binding"/>
    <property type="evidence" value="ECO:0007669"/>
    <property type="project" value="InterPro"/>
</dbReference>
<evidence type="ECO:0000313" key="7">
    <source>
        <dbReference type="EMBL" id="KAF7639626.1"/>
    </source>
</evidence>
<dbReference type="InterPro" id="IPR046328">
    <property type="entry name" value="ETS_fam"/>
</dbReference>
<keyword evidence="3" id="KW-0539">Nucleus</keyword>
<keyword evidence="2 3" id="KW-0238">DNA-binding</keyword>
<evidence type="ECO:0000256" key="1">
    <source>
        <dbReference type="ARBA" id="ARBA00005562"/>
    </source>
</evidence>
<evidence type="ECO:0008006" key="9">
    <source>
        <dbReference type="Google" id="ProtNLM"/>
    </source>
</evidence>
<sequence length="774" mass="86420">MRRFLTLGCQEPSLLCCPAEAASPPPISAFQRSSSFSTGVTSTNLLQSPLSFSAANKAADQLFTNIERQISAKIAFIDPLLLTAKGGGGGGDNIDGSNDEINNDHQESPLTTTISQQQQERPINNNNISHNLFNFSNKDEQKNKKINAVREPTNPSQKGLDSFFAALANANDNEQKKQEKSSPQQNQLICGVPSTAQFNNLSQNNSSTTTTTTFSSSNNSNNFIDNSLSNSKTSNNLVVSTQHNLSTAIANAAVNIVNAAFAVQQQQTQQQQQQQQLAALQFAAQSAAASLPLSPQQGLNAQVGAFLNQLSSPNISKPLAKPIPLLEDKVDLMRFKRKEPREWSDDDVIAWILDVARRHRIPCENMNLTKFAKCTGPLLMLMNEQSFKEQDPNYGSLLFGEFCKLVTDETFIDEWMRINGPSCSDSINDYNQRRHSSTIRENPQNFKSQQPPLSLPSKQQQQQEPLNTINKTNNVGNLFMANLALKLSGTQTSDSTSQQGLLLAAAGIAANQQQQQQHYHHHQQQQQRLTGPLPHHLGQLLSPTVGPSSLIALQQQQQQITSTEDNNIHVPAPIHLSQRQQINSSINNILQQQPGGSQQHLGGKLCIKGIKLNQRNLKEQKIRRNKDGRPRKRSQHTKGNKLWEFIRDALKDPRTCPSIVRWEDPSEGVFRIVESERLAFLWGQKKNNQKMTYEKLSRAMRTYYEKEILVPVPKSGLYPKKLVYKFGPSAMGWKMAASFAVQTHLIIPNNSNDISSQQFYNLHQQQQQQQLNRL</sequence>
<feature type="region of interest" description="Disordered" evidence="4">
    <location>
        <begin position="91"/>
        <end position="119"/>
    </location>
</feature>
<feature type="region of interest" description="Disordered" evidence="4">
    <location>
        <begin position="617"/>
        <end position="638"/>
    </location>
</feature>
<feature type="compositionally biased region" description="Basic residues" evidence="4">
    <location>
        <begin position="629"/>
        <end position="638"/>
    </location>
</feature>
<dbReference type="GO" id="GO:0030154">
    <property type="term" value="P:cell differentiation"/>
    <property type="evidence" value="ECO:0007669"/>
    <property type="project" value="TreeGrafter"/>
</dbReference>
<dbReference type="GO" id="GO:0000981">
    <property type="term" value="F:DNA-binding transcription factor activity, RNA polymerase II-specific"/>
    <property type="evidence" value="ECO:0007669"/>
    <property type="project" value="TreeGrafter"/>
</dbReference>
<dbReference type="SUPFAM" id="SSF47769">
    <property type="entry name" value="SAM/Pointed domain"/>
    <property type="match status" value="1"/>
</dbReference>
<dbReference type="EMBL" id="JABEBT010000004">
    <property type="protein sequence ID" value="KAF7639626.1"/>
    <property type="molecule type" value="Genomic_DNA"/>
</dbReference>
<dbReference type="PRINTS" id="PR00454">
    <property type="entry name" value="ETSDOMAIN"/>
</dbReference>
<protein>
    <recommendedName>
        <fullName evidence="9">ETS domain-containing protein</fullName>
    </recommendedName>
</protein>
<feature type="compositionally biased region" description="Basic and acidic residues" evidence="4">
    <location>
        <begin position="617"/>
        <end position="628"/>
    </location>
</feature>
<name>A0A8T0A2U8_9BILA</name>
<feature type="region of interest" description="Disordered" evidence="4">
    <location>
        <begin position="426"/>
        <end position="464"/>
    </location>
</feature>
<dbReference type="PANTHER" id="PTHR11849:SF190">
    <property type="entry name" value="ETS-DOMAIN PROTEIN"/>
    <property type="match status" value="1"/>
</dbReference>